<evidence type="ECO:0000313" key="4">
    <source>
        <dbReference type="Proteomes" id="UP000026960"/>
    </source>
</evidence>
<accession>A0A0D3H788</accession>
<dbReference type="SUPFAM" id="SSF50494">
    <property type="entry name" value="Trypsin-like serine proteases"/>
    <property type="match status" value="1"/>
</dbReference>
<evidence type="ECO:0000259" key="2">
    <source>
        <dbReference type="PROSITE" id="PS50106"/>
    </source>
</evidence>
<reference evidence="3" key="2">
    <citation type="submission" date="2015-03" db="UniProtKB">
        <authorList>
            <consortium name="EnsemblPlants"/>
        </authorList>
    </citation>
    <scope>IDENTIFICATION</scope>
</reference>
<organism evidence="3">
    <name type="scientific">Oryza barthii</name>
    <dbReference type="NCBI Taxonomy" id="65489"/>
    <lineage>
        <taxon>Eukaryota</taxon>
        <taxon>Viridiplantae</taxon>
        <taxon>Streptophyta</taxon>
        <taxon>Embryophyta</taxon>
        <taxon>Tracheophyta</taxon>
        <taxon>Spermatophyta</taxon>
        <taxon>Magnoliopsida</taxon>
        <taxon>Liliopsida</taxon>
        <taxon>Poales</taxon>
        <taxon>Poaceae</taxon>
        <taxon>BOP clade</taxon>
        <taxon>Oryzoideae</taxon>
        <taxon>Oryzeae</taxon>
        <taxon>Oryzinae</taxon>
        <taxon>Oryza</taxon>
    </lineage>
</organism>
<dbReference type="AlphaFoldDB" id="A0A0D3H788"/>
<feature type="region of interest" description="Disordered" evidence="1">
    <location>
        <begin position="116"/>
        <end position="137"/>
    </location>
</feature>
<dbReference type="Gene3D" id="2.30.42.10">
    <property type="match status" value="1"/>
</dbReference>
<dbReference type="SMART" id="SM00228">
    <property type="entry name" value="PDZ"/>
    <property type="match status" value="1"/>
</dbReference>
<dbReference type="PANTHER" id="PTHR47389:SF4">
    <property type="entry name" value="OS09G0436400 PROTEIN"/>
    <property type="match status" value="1"/>
</dbReference>
<reference evidence="3" key="1">
    <citation type="journal article" date="2009" name="Rice">
        <title>De Novo Next Generation Sequencing of Plant Genomes.</title>
        <authorList>
            <person name="Rounsley S."/>
            <person name="Marri P.R."/>
            <person name="Yu Y."/>
            <person name="He R."/>
            <person name="Sisneros N."/>
            <person name="Goicoechea J.L."/>
            <person name="Lee S.J."/>
            <person name="Angelova A."/>
            <person name="Kudrna D."/>
            <person name="Luo M."/>
            <person name="Affourtit J."/>
            <person name="Desany B."/>
            <person name="Knight J."/>
            <person name="Niazi F."/>
            <person name="Egholm M."/>
            <person name="Wing R.A."/>
        </authorList>
    </citation>
    <scope>NUCLEOTIDE SEQUENCE [LARGE SCALE GENOMIC DNA]</scope>
    <source>
        <strain evidence="3">cv. IRGC 105608</strain>
    </source>
</reference>
<dbReference type="InterPro" id="IPR036034">
    <property type="entry name" value="PDZ_sf"/>
</dbReference>
<dbReference type="STRING" id="65489.A0A0D3H788"/>
<evidence type="ECO:0000256" key="1">
    <source>
        <dbReference type="SAM" id="MobiDB-lite"/>
    </source>
</evidence>
<feature type="region of interest" description="Disordered" evidence="1">
    <location>
        <begin position="74"/>
        <end position="95"/>
    </location>
</feature>
<dbReference type="Proteomes" id="UP000026960">
    <property type="component" value="Chromosome 9"/>
</dbReference>
<sequence>MWAESASGACGPTDSALRSRDRSSPTGERREQRRRRVAPISTSPAATCEHRAGASCCFRRVLDSLRPSQSPLAVSSSLVRPAAPPAPVSIHPATDGSIRRVPSSCCFRLRNNQSTQVEGASTTKKRKTSYSNSNREDLSPVVDDGMHMVNNFEESFGDLDDCNEEYNKVNLVALRISQSIVSLASFKGRTKLFACTGTIMEYGPAKMSILTSASLVRCTKDENKTDEKLKIKVRLPNGKLTKGKLWNYDLYYNIAVVKIKYFPELSTAQIHNQGQPNVKLSQSKLVAVGRGFESGELMATGGTLLYKPSKLDCKELMTSTCKITKAGIGGPLVGFDGNFVGMNFCDKKDTPFLPINIIRKCLKHFDMFGYESCSAMAWPEDWILKHEKLDIREQIHGSFSNTDGIYVKEVFDGSPAADSGINVGDVITKLDGVDLFHAQEAIEGQNVLFYELILGKSEDILRRDEEMLFKVSILRPSNGVTFGVIVNADVVDMSRKNRWPVPKAEWLYPCTDDRCDEIAVPDPIVIRTCEDSYYLPALDESELRLYYGEE</sequence>
<dbReference type="EnsemblPlants" id="OBART09G11480.1">
    <property type="protein sequence ID" value="OBART09G11480.1"/>
    <property type="gene ID" value="OBART09G11480"/>
</dbReference>
<name>A0A0D3H788_9ORYZ</name>
<dbReference type="PROSITE" id="PS50106">
    <property type="entry name" value="PDZ"/>
    <property type="match status" value="1"/>
</dbReference>
<feature type="domain" description="PDZ" evidence="2">
    <location>
        <begin position="404"/>
        <end position="435"/>
    </location>
</feature>
<evidence type="ECO:0000313" key="3">
    <source>
        <dbReference type="EnsemblPlants" id="OBART09G11480.1"/>
    </source>
</evidence>
<protein>
    <recommendedName>
        <fullName evidence="2">PDZ domain-containing protein</fullName>
    </recommendedName>
</protein>
<dbReference type="Pfam" id="PF13365">
    <property type="entry name" value="Trypsin_2"/>
    <property type="match status" value="1"/>
</dbReference>
<dbReference type="PaxDb" id="65489-OBART09G11480.1"/>
<dbReference type="InterPro" id="IPR001478">
    <property type="entry name" value="PDZ"/>
</dbReference>
<feature type="compositionally biased region" description="Basic and acidic residues" evidence="1">
    <location>
        <begin position="17"/>
        <end position="31"/>
    </location>
</feature>
<dbReference type="SUPFAM" id="SSF50156">
    <property type="entry name" value="PDZ domain-like"/>
    <property type="match status" value="1"/>
</dbReference>
<feature type="region of interest" description="Disordered" evidence="1">
    <location>
        <begin position="1"/>
        <end position="46"/>
    </location>
</feature>
<dbReference type="Gene3D" id="2.40.10.120">
    <property type="match status" value="1"/>
</dbReference>
<keyword evidence="4" id="KW-1185">Reference proteome</keyword>
<dbReference type="PANTHER" id="PTHR47389">
    <property type="entry name" value="OS09G0436400 PROTEIN"/>
    <property type="match status" value="1"/>
</dbReference>
<dbReference type="Gramene" id="OBART09G11480.1">
    <property type="protein sequence ID" value="OBART09G11480.1"/>
    <property type="gene ID" value="OBART09G11480"/>
</dbReference>
<dbReference type="Pfam" id="PF00595">
    <property type="entry name" value="PDZ"/>
    <property type="match status" value="1"/>
</dbReference>
<proteinExistence type="predicted"/>
<dbReference type="InterPro" id="IPR009003">
    <property type="entry name" value="Peptidase_S1_PA"/>
</dbReference>
<dbReference type="eggNOG" id="KOG1320">
    <property type="taxonomic scope" value="Eukaryota"/>
</dbReference>